<evidence type="ECO:0000256" key="5">
    <source>
        <dbReference type="PROSITE-ProRule" id="PRU01248"/>
    </source>
</evidence>
<evidence type="ECO:0000256" key="2">
    <source>
        <dbReference type="ARBA" id="ARBA00022908"/>
    </source>
</evidence>
<dbReference type="GO" id="GO:0015074">
    <property type="term" value="P:DNA integration"/>
    <property type="evidence" value="ECO:0007669"/>
    <property type="project" value="UniProtKB-KW"/>
</dbReference>
<dbReference type="AlphaFoldDB" id="A0A3S0XF73"/>
<name>A0A3S0XF73_9GAMM</name>
<proteinExistence type="inferred from homology"/>
<dbReference type="Gene3D" id="1.10.443.10">
    <property type="entry name" value="Intergrase catalytic core"/>
    <property type="match status" value="1"/>
</dbReference>
<keyword evidence="4" id="KW-0233">DNA recombination</keyword>
<dbReference type="InterPro" id="IPR050808">
    <property type="entry name" value="Phage_Integrase"/>
</dbReference>
<dbReference type="InterPro" id="IPR013762">
    <property type="entry name" value="Integrase-like_cat_sf"/>
</dbReference>
<dbReference type="Proteomes" id="UP000288012">
    <property type="component" value="Unassembled WGS sequence"/>
</dbReference>
<evidence type="ECO:0000313" key="8">
    <source>
        <dbReference type="EMBL" id="RUQ81528.1"/>
    </source>
</evidence>
<reference evidence="8 9" key="1">
    <citation type="submission" date="2018-12" db="EMBL/GenBank/DDBJ databases">
        <title>Legionella sp,whole genome shotgun sequence.</title>
        <authorList>
            <person name="Wu H."/>
        </authorList>
    </citation>
    <scope>NUCLEOTIDE SEQUENCE [LARGE SCALE GENOMIC DNA]</scope>
    <source>
        <strain evidence="9">km714</strain>
    </source>
</reference>
<evidence type="ECO:0000313" key="9">
    <source>
        <dbReference type="Proteomes" id="UP000288012"/>
    </source>
</evidence>
<dbReference type="InterPro" id="IPR053876">
    <property type="entry name" value="Phage_int_M"/>
</dbReference>
<evidence type="ECO:0000259" key="6">
    <source>
        <dbReference type="PROSITE" id="PS51898"/>
    </source>
</evidence>
<dbReference type="PANTHER" id="PTHR30629">
    <property type="entry name" value="PROPHAGE INTEGRASE"/>
    <property type="match status" value="1"/>
</dbReference>
<organism evidence="8 9">
    <name type="scientific">Legionella septentrionalis</name>
    <dbReference type="NCBI Taxonomy" id="2498109"/>
    <lineage>
        <taxon>Bacteria</taxon>
        <taxon>Pseudomonadati</taxon>
        <taxon>Pseudomonadota</taxon>
        <taxon>Gammaproteobacteria</taxon>
        <taxon>Legionellales</taxon>
        <taxon>Legionellaceae</taxon>
        <taxon>Legionella</taxon>
    </lineage>
</organism>
<dbReference type="RefSeq" id="WP_127111525.1">
    <property type="nucleotide sequence ID" value="NZ_RZGR01000040.1"/>
</dbReference>
<keyword evidence="9" id="KW-1185">Reference proteome</keyword>
<dbReference type="CDD" id="cd00801">
    <property type="entry name" value="INT_P4_C"/>
    <property type="match status" value="1"/>
</dbReference>
<protein>
    <submittedName>
        <fullName evidence="8">Site-specific integrase</fullName>
    </submittedName>
</protein>
<dbReference type="GO" id="GO:0006310">
    <property type="term" value="P:DNA recombination"/>
    <property type="evidence" value="ECO:0007669"/>
    <property type="project" value="UniProtKB-KW"/>
</dbReference>
<keyword evidence="3 5" id="KW-0238">DNA-binding</keyword>
<evidence type="ECO:0000256" key="1">
    <source>
        <dbReference type="ARBA" id="ARBA00008857"/>
    </source>
</evidence>
<dbReference type="InterPro" id="IPR044068">
    <property type="entry name" value="CB"/>
</dbReference>
<dbReference type="InterPro" id="IPR002104">
    <property type="entry name" value="Integrase_catalytic"/>
</dbReference>
<gene>
    <name evidence="8" type="ORF">EKM59_10585</name>
</gene>
<dbReference type="SUPFAM" id="SSF56349">
    <property type="entry name" value="DNA breaking-rejoining enzymes"/>
    <property type="match status" value="1"/>
</dbReference>
<feature type="domain" description="Core-binding (CB)" evidence="7">
    <location>
        <begin position="15"/>
        <end position="95"/>
    </location>
</feature>
<dbReference type="Pfam" id="PF00589">
    <property type="entry name" value="Phage_integrase"/>
    <property type="match status" value="1"/>
</dbReference>
<evidence type="ECO:0000259" key="7">
    <source>
        <dbReference type="PROSITE" id="PS51900"/>
    </source>
</evidence>
<dbReference type="PROSITE" id="PS51898">
    <property type="entry name" value="TYR_RECOMBINASE"/>
    <property type="match status" value="1"/>
</dbReference>
<dbReference type="Pfam" id="PF22022">
    <property type="entry name" value="Phage_int_M"/>
    <property type="match status" value="1"/>
</dbReference>
<dbReference type="GO" id="GO:0003677">
    <property type="term" value="F:DNA binding"/>
    <property type="evidence" value="ECO:0007669"/>
    <property type="project" value="UniProtKB-UniRule"/>
</dbReference>
<dbReference type="Gene3D" id="1.10.150.130">
    <property type="match status" value="1"/>
</dbReference>
<evidence type="ECO:0000256" key="3">
    <source>
        <dbReference type="ARBA" id="ARBA00023125"/>
    </source>
</evidence>
<dbReference type="PANTHER" id="PTHR30629:SF2">
    <property type="entry name" value="PROPHAGE INTEGRASE INTS-RELATED"/>
    <property type="match status" value="1"/>
</dbReference>
<evidence type="ECO:0000256" key="4">
    <source>
        <dbReference type="ARBA" id="ARBA00023172"/>
    </source>
</evidence>
<dbReference type="EMBL" id="RZGR01000040">
    <property type="protein sequence ID" value="RUQ81528.1"/>
    <property type="molecule type" value="Genomic_DNA"/>
</dbReference>
<feature type="domain" description="Tyr recombinase" evidence="6">
    <location>
        <begin position="116"/>
        <end position="304"/>
    </location>
</feature>
<comment type="similarity">
    <text evidence="1">Belongs to the 'phage' integrase family.</text>
</comment>
<comment type="caution">
    <text evidence="8">The sequence shown here is derived from an EMBL/GenBank/DDBJ whole genome shotgun (WGS) entry which is preliminary data.</text>
</comment>
<dbReference type="InterPro" id="IPR011010">
    <property type="entry name" value="DNA_brk_join_enz"/>
</dbReference>
<accession>A0A3S0XF73</accession>
<dbReference type="InterPro" id="IPR010998">
    <property type="entry name" value="Integrase_recombinase_N"/>
</dbReference>
<keyword evidence="2" id="KW-0229">DNA integration</keyword>
<dbReference type="PROSITE" id="PS51900">
    <property type="entry name" value="CB"/>
    <property type="match status" value="1"/>
</dbReference>
<sequence length="324" mass="36892">MLERKKEKQANKEASTINGLITEYIEIWAKPRKRSWKEDERFLNKNVKPCWGKLKAKDITKRDVILLLDKIKDRGAPIAANRGLACIRRMFNFAVERDIIAASPCTSVKPVAKENQRDRVLSAEEIRILWHALDTLQREDESPHDIRMSAQTKLVLKLQLVLGQRKGEIISAEWSEVDLSSGWWTIPAKKAKNGQAHRVPLSSLAKKLLEEIKQLSDDSHFLFPARLKDTYITGTSIDHAVRRSTFSGIKAWTPHDLRRTVASHITSMGIPRLVVSKILNHVETTVTAVYDRHGYDNEKLNALETWAQKLSDITHVANSSNQPV</sequence>